<gene>
    <name evidence="12" type="primary">fliJ</name>
    <name evidence="12" type="ORF">B9T62_16590</name>
</gene>
<keyword evidence="8" id="KW-0653">Protein transport</keyword>
<dbReference type="GO" id="GO:0044781">
    <property type="term" value="P:bacterial-type flagellum organization"/>
    <property type="evidence" value="ECO:0007669"/>
    <property type="project" value="UniProtKB-KW"/>
</dbReference>
<sequence length="147" mass="17306">MRFHYTFQKVVDLKGNEKTQAEWMLSGALVELQAQERSLEELTSQRQMTMEALQAAAEHRTPLSKIREMQEYVDFLDICIARKHMDISRAQQEVQIKQDQLSTKVLDEKVWLKAKDKAQTLFQQNMILREQNELDEMATVRFAMKSL</sequence>
<proteinExistence type="inferred from homology"/>
<dbReference type="Proteomes" id="UP000249890">
    <property type="component" value="Chromosome"/>
</dbReference>
<dbReference type="EMBL" id="CP021780">
    <property type="protein sequence ID" value="ASA22261.1"/>
    <property type="molecule type" value="Genomic_DNA"/>
</dbReference>
<evidence type="ECO:0000256" key="3">
    <source>
        <dbReference type="ARBA" id="ARBA00020392"/>
    </source>
</evidence>
<keyword evidence="12" id="KW-0966">Cell projection</keyword>
<keyword evidence="4" id="KW-0813">Transport</keyword>
<dbReference type="GO" id="GO:0009288">
    <property type="term" value="C:bacterial-type flagellum"/>
    <property type="evidence" value="ECO:0007669"/>
    <property type="project" value="InterPro"/>
</dbReference>
<dbReference type="GO" id="GO:0071973">
    <property type="term" value="P:bacterial-type flagellum-dependent cell motility"/>
    <property type="evidence" value="ECO:0007669"/>
    <property type="project" value="InterPro"/>
</dbReference>
<dbReference type="InterPro" id="IPR012823">
    <property type="entry name" value="Flagell_FliJ"/>
</dbReference>
<evidence type="ECO:0000256" key="2">
    <source>
        <dbReference type="ARBA" id="ARBA00010004"/>
    </source>
</evidence>
<evidence type="ECO:0000256" key="1">
    <source>
        <dbReference type="ARBA" id="ARBA00004413"/>
    </source>
</evidence>
<evidence type="ECO:0000256" key="7">
    <source>
        <dbReference type="ARBA" id="ARBA00022795"/>
    </source>
</evidence>
<protein>
    <recommendedName>
        <fullName evidence="3">Flagellar FliJ protein</fullName>
    </recommendedName>
</protein>
<comment type="subcellular location">
    <subcellularLocation>
        <location evidence="1">Cell membrane</location>
        <topology evidence="1">Peripheral membrane protein</topology>
        <orientation evidence="1">Cytoplasmic side</orientation>
    </subcellularLocation>
</comment>
<name>A0A2Z2KPR7_9BACL</name>
<dbReference type="Gene3D" id="1.10.287.1700">
    <property type="match status" value="1"/>
</dbReference>
<keyword evidence="11" id="KW-0175">Coiled coil</keyword>
<keyword evidence="5" id="KW-1003">Cell membrane</keyword>
<dbReference type="AlphaFoldDB" id="A0A2Z2KPR7"/>
<dbReference type="Pfam" id="PF02050">
    <property type="entry name" value="FliJ"/>
    <property type="match status" value="1"/>
</dbReference>
<dbReference type="GO" id="GO:0005886">
    <property type="term" value="C:plasma membrane"/>
    <property type="evidence" value="ECO:0007669"/>
    <property type="project" value="UniProtKB-SubCell"/>
</dbReference>
<keyword evidence="13" id="KW-1185">Reference proteome</keyword>
<keyword evidence="12" id="KW-0282">Flagellum</keyword>
<reference evidence="12 13" key="1">
    <citation type="submission" date="2017-06" db="EMBL/GenBank/DDBJ databases">
        <title>Complete genome sequence of Paenibacillus donghaensis KCTC 13049T isolated from East Sea sediment, South Korea.</title>
        <authorList>
            <person name="Jung B.K."/>
            <person name="Hong S.-J."/>
            <person name="Shin J.-H."/>
        </authorList>
    </citation>
    <scope>NUCLEOTIDE SEQUENCE [LARGE SCALE GENOMIC DNA]</scope>
    <source>
        <strain evidence="12 13">KCTC 13049</strain>
    </source>
</reference>
<dbReference type="NCBIfam" id="TIGR02473">
    <property type="entry name" value="flagell_FliJ"/>
    <property type="match status" value="1"/>
</dbReference>
<evidence type="ECO:0000256" key="11">
    <source>
        <dbReference type="SAM" id="Coils"/>
    </source>
</evidence>
<keyword evidence="9" id="KW-0472">Membrane</keyword>
<accession>A0A2Z2KPR7</accession>
<dbReference type="GO" id="GO:0006935">
    <property type="term" value="P:chemotaxis"/>
    <property type="evidence" value="ECO:0007669"/>
    <property type="project" value="UniProtKB-KW"/>
</dbReference>
<comment type="similarity">
    <text evidence="2">Belongs to the FliJ family.</text>
</comment>
<keyword evidence="6" id="KW-0145">Chemotaxis</keyword>
<evidence type="ECO:0000256" key="8">
    <source>
        <dbReference type="ARBA" id="ARBA00022927"/>
    </source>
</evidence>
<organism evidence="12 13">
    <name type="scientific">Paenibacillus donghaensis</name>
    <dbReference type="NCBI Taxonomy" id="414771"/>
    <lineage>
        <taxon>Bacteria</taxon>
        <taxon>Bacillati</taxon>
        <taxon>Bacillota</taxon>
        <taxon>Bacilli</taxon>
        <taxon>Bacillales</taxon>
        <taxon>Paenibacillaceae</taxon>
        <taxon>Paenibacillus</taxon>
    </lineage>
</organism>
<dbReference type="RefSeq" id="WP_087916260.1">
    <property type="nucleotide sequence ID" value="NZ_CP021780.1"/>
</dbReference>
<evidence type="ECO:0000256" key="5">
    <source>
        <dbReference type="ARBA" id="ARBA00022475"/>
    </source>
</evidence>
<evidence type="ECO:0000313" key="12">
    <source>
        <dbReference type="EMBL" id="ASA22261.1"/>
    </source>
</evidence>
<feature type="coiled-coil region" evidence="11">
    <location>
        <begin position="25"/>
        <end position="52"/>
    </location>
</feature>
<keyword evidence="10" id="KW-1006">Bacterial flagellum protein export</keyword>
<evidence type="ECO:0000256" key="9">
    <source>
        <dbReference type="ARBA" id="ARBA00023136"/>
    </source>
</evidence>
<evidence type="ECO:0000256" key="10">
    <source>
        <dbReference type="ARBA" id="ARBA00023225"/>
    </source>
</evidence>
<evidence type="ECO:0000256" key="6">
    <source>
        <dbReference type="ARBA" id="ARBA00022500"/>
    </source>
</evidence>
<keyword evidence="12" id="KW-0969">Cilium</keyword>
<keyword evidence="7" id="KW-1005">Bacterial flagellum biogenesis</keyword>
<dbReference type="KEGG" id="pdh:B9T62_16590"/>
<dbReference type="GO" id="GO:0015031">
    <property type="term" value="P:protein transport"/>
    <property type="evidence" value="ECO:0007669"/>
    <property type="project" value="UniProtKB-KW"/>
</dbReference>
<evidence type="ECO:0000313" key="13">
    <source>
        <dbReference type="Proteomes" id="UP000249890"/>
    </source>
</evidence>
<dbReference type="InterPro" id="IPR053716">
    <property type="entry name" value="Flag_assembly_chemotaxis_eff"/>
</dbReference>
<dbReference type="OrthoDB" id="2678901at2"/>
<evidence type="ECO:0000256" key="4">
    <source>
        <dbReference type="ARBA" id="ARBA00022448"/>
    </source>
</evidence>